<comment type="caution">
    <text evidence="2">The sequence shown here is derived from an EMBL/GenBank/DDBJ whole genome shotgun (WGS) entry which is preliminary data.</text>
</comment>
<organism evidence="2 3">
    <name type="scientific">Thermostichus vulcanus str. 'Rupite'</name>
    <dbReference type="NCBI Taxonomy" id="2813851"/>
    <lineage>
        <taxon>Bacteria</taxon>
        <taxon>Bacillati</taxon>
        <taxon>Cyanobacteriota</taxon>
        <taxon>Cyanophyceae</taxon>
        <taxon>Thermostichales</taxon>
        <taxon>Thermostichaceae</taxon>
        <taxon>Thermostichus</taxon>
    </lineage>
</organism>
<evidence type="ECO:0000313" key="2">
    <source>
        <dbReference type="EMBL" id="MCJ2541350.1"/>
    </source>
</evidence>
<dbReference type="RefSeq" id="WP_244348354.1">
    <property type="nucleotide sequence ID" value="NZ_JAFIRA010000001.1"/>
</dbReference>
<dbReference type="Proteomes" id="UP000830835">
    <property type="component" value="Unassembled WGS sequence"/>
</dbReference>
<dbReference type="EMBL" id="JAFIRA010000001">
    <property type="protein sequence ID" value="MCJ2541350.1"/>
    <property type="molecule type" value="Genomic_DNA"/>
</dbReference>
<feature type="region of interest" description="Disordered" evidence="1">
    <location>
        <begin position="67"/>
        <end position="89"/>
    </location>
</feature>
<reference evidence="2" key="1">
    <citation type="submission" date="2021-02" db="EMBL/GenBank/DDBJ databases">
        <title>The CRISPR/cas machinery reduction and long-range gene transfer in the hot spring cyanobacterium Synechococcus.</title>
        <authorList>
            <person name="Dvorak P."/>
            <person name="Jahodarova E."/>
            <person name="Hasler P."/>
            <person name="Poulickova A."/>
        </authorList>
    </citation>
    <scope>NUCLEOTIDE SEQUENCE</scope>
    <source>
        <strain evidence="2">Rupite</strain>
    </source>
</reference>
<keyword evidence="3" id="KW-1185">Reference proteome</keyword>
<gene>
    <name evidence="2" type="ORF">JX360_00260</name>
</gene>
<protein>
    <submittedName>
        <fullName evidence="2">Uncharacterized protein</fullName>
    </submittedName>
</protein>
<evidence type="ECO:0000313" key="3">
    <source>
        <dbReference type="Proteomes" id="UP000830835"/>
    </source>
</evidence>
<sequence>MTARNWAGILILSGSIWSGLGAVVWSQSEFRVANEPVLTLRTPDAPSRLRLLEQRFQEILSQATSPQLQVSLETPSPDPPATPSADPQSQPTHILLNGLLLLEVTPADAEANSTPQPVDLARVWGDRLQTVLNQNQRQLFFALGLPQQLSWRGRFYNRADQAAVDLGRFVTDGSRIQDHIVYWEIPAGEDPFGFTYKPLLPDPPPERLFLLNRYRQFVPYELSS</sequence>
<accession>A0ABT0C6D0</accession>
<name>A0ABT0C6D0_THEVL</name>
<proteinExistence type="predicted"/>
<evidence type="ECO:0000256" key="1">
    <source>
        <dbReference type="SAM" id="MobiDB-lite"/>
    </source>
</evidence>